<evidence type="ECO:0000313" key="1">
    <source>
        <dbReference type="EMBL" id="MFC0581810.1"/>
    </source>
</evidence>
<name>A0ABV6P9P3_9MICC</name>
<protein>
    <submittedName>
        <fullName evidence="1">DUF1963 domain-containing protein</fullName>
    </submittedName>
</protein>
<sequence>MSIPAPIHGLPSQIWGWLNQPHLQAAQLQERLAYTVVFSEQGFAAGEQELREDYWPNRVPVCWLGGPAIMAAGESWPRNSAGEPLAHIACFELSGVAGALDAEGKRQWGQQLSEGLPTEGYLQIFHDLQTYGYEAEDGQTEGWLVRWLHPSAELEIRDAPADLDLPEPACQVGLPMASFSPPSSLDGDYIEAQFDAAEHAIEEYQASWTLQRTGDPDSFPVPVTHLYGHSQAGQEVPCQEVLPEVLPLTAEQDDYRLIADIESWTSLAGWFGDASPLEVWMRQSDLQKHDYTMAWCMIRTD</sequence>
<proteinExistence type="predicted"/>
<accession>A0ABV6P9P3</accession>
<dbReference type="InterPro" id="IPR015315">
    <property type="entry name" value="DUF1963"/>
</dbReference>
<organism evidence="1 2">
    <name type="scientific">Micrococcoides hystricis</name>
    <dbReference type="NCBI Taxonomy" id="1572761"/>
    <lineage>
        <taxon>Bacteria</taxon>
        <taxon>Bacillati</taxon>
        <taxon>Actinomycetota</taxon>
        <taxon>Actinomycetes</taxon>
        <taxon>Micrococcales</taxon>
        <taxon>Micrococcaceae</taxon>
        <taxon>Micrococcoides</taxon>
    </lineage>
</organism>
<gene>
    <name evidence="1" type="ORF">ACFFFR_05360</name>
</gene>
<dbReference type="InterPro" id="IPR035948">
    <property type="entry name" value="YwqG-like_sf"/>
</dbReference>
<dbReference type="RefSeq" id="WP_377458498.1">
    <property type="nucleotide sequence ID" value="NZ_JBHLUB010000025.1"/>
</dbReference>
<dbReference type="EMBL" id="JBHLUB010000025">
    <property type="protein sequence ID" value="MFC0581810.1"/>
    <property type="molecule type" value="Genomic_DNA"/>
</dbReference>
<dbReference type="Gene3D" id="2.30.320.10">
    <property type="entry name" value="YwqG-like"/>
    <property type="match status" value="1"/>
</dbReference>
<reference evidence="1 2" key="1">
    <citation type="submission" date="2024-09" db="EMBL/GenBank/DDBJ databases">
        <authorList>
            <person name="Sun Q."/>
            <person name="Mori K."/>
        </authorList>
    </citation>
    <scope>NUCLEOTIDE SEQUENCE [LARGE SCALE GENOMIC DNA]</scope>
    <source>
        <strain evidence="1 2">NCAIM B.02604</strain>
    </source>
</reference>
<comment type="caution">
    <text evidence="1">The sequence shown here is derived from an EMBL/GenBank/DDBJ whole genome shotgun (WGS) entry which is preliminary data.</text>
</comment>
<keyword evidence="2" id="KW-1185">Reference proteome</keyword>
<dbReference type="Pfam" id="PF09234">
    <property type="entry name" value="DUF1963"/>
    <property type="match status" value="1"/>
</dbReference>
<dbReference type="Proteomes" id="UP001589862">
    <property type="component" value="Unassembled WGS sequence"/>
</dbReference>
<evidence type="ECO:0000313" key="2">
    <source>
        <dbReference type="Proteomes" id="UP001589862"/>
    </source>
</evidence>
<dbReference type="SUPFAM" id="SSF103032">
    <property type="entry name" value="Hypothetical protein YwqG"/>
    <property type="match status" value="1"/>
</dbReference>